<comment type="caution">
    <text evidence="2">The sequence shown here is derived from an EMBL/GenBank/DDBJ whole genome shotgun (WGS) entry which is preliminary data.</text>
</comment>
<gene>
    <name evidence="2" type="ORF">RirG_242310</name>
</gene>
<dbReference type="EMBL" id="JEMT01028826">
    <property type="protein sequence ID" value="EXX53610.1"/>
    <property type="molecule type" value="Genomic_DNA"/>
</dbReference>
<feature type="region of interest" description="Disordered" evidence="1">
    <location>
        <begin position="1"/>
        <end position="20"/>
    </location>
</feature>
<reference evidence="2 3" key="1">
    <citation type="submission" date="2014-02" db="EMBL/GenBank/DDBJ databases">
        <title>Single nucleus genome sequencing reveals high similarity among nuclei of an endomycorrhizal fungus.</title>
        <authorList>
            <person name="Lin K."/>
            <person name="Geurts R."/>
            <person name="Zhang Z."/>
            <person name="Limpens E."/>
            <person name="Saunders D.G."/>
            <person name="Mu D."/>
            <person name="Pang E."/>
            <person name="Cao H."/>
            <person name="Cha H."/>
            <person name="Lin T."/>
            <person name="Zhou Q."/>
            <person name="Shang Y."/>
            <person name="Li Y."/>
            <person name="Ivanov S."/>
            <person name="Sharma T."/>
            <person name="Velzen R.V."/>
            <person name="Ruijter N.D."/>
            <person name="Aanen D.K."/>
            <person name="Win J."/>
            <person name="Kamoun S."/>
            <person name="Bisseling T."/>
            <person name="Huang S."/>
        </authorList>
    </citation>
    <scope>NUCLEOTIDE SEQUENCE [LARGE SCALE GENOMIC DNA]</scope>
    <source>
        <strain evidence="3">DAOM197198w</strain>
    </source>
</reference>
<accession>A0A015IHS0</accession>
<proteinExistence type="predicted"/>
<protein>
    <submittedName>
        <fullName evidence="2">Uncharacterized protein</fullName>
    </submittedName>
</protein>
<name>A0A015IHS0_RHIIW</name>
<feature type="compositionally biased region" description="Basic and acidic residues" evidence="1">
    <location>
        <begin position="34"/>
        <end position="50"/>
    </location>
</feature>
<dbReference type="Proteomes" id="UP000022910">
    <property type="component" value="Unassembled WGS sequence"/>
</dbReference>
<dbReference type="AlphaFoldDB" id="A0A015IHS0"/>
<keyword evidence="3" id="KW-1185">Reference proteome</keyword>
<dbReference type="HOGENOM" id="CLU_2832551_0_0_1"/>
<sequence length="66" mass="7642">MQTNIDSQDEIFLQPNVNNDLSNEIQADNTIIQDDNHTTVQDNKHQEQRGKSSKKMGRKTERKTSK</sequence>
<organism evidence="2 3">
    <name type="scientific">Rhizophagus irregularis (strain DAOM 197198w)</name>
    <name type="common">Glomus intraradices</name>
    <dbReference type="NCBI Taxonomy" id="1432141"/>
    <lineage>
        <taxon>Eukaryota</taxon>
        <taxon>Fungi</taxon>
        <taxon>Fungi incertae sedis</taxon>
        <taxon>Mucoromycota</taxon>
        <taxon>Glomeromycotina</taxon>
        <taxon>Glomeromycetes</taxon>
        <taxon>Glomerales</taxon>
        <taxon>Glomeraceae</taxon>
        <taxon>Rhizophagus</taxon>
    </lineage>
</organism>
<evidence type="ECO:0000256" key="1">
    <source>
        <dbReference type="SAM" id="MobiDB-lite"/>
    </source>
</evidence>
<evidence type="ECO:0000313" key="3">
    <source>
        <dbReference type="Proteomes" id="UP000022910"/>
    </source>
</evidence>
<dbReference type="OrthoDB" id="2429520at2759"/>
<evidence type="ECO:0000313" key="2">
    <source>
        <dbReference type="EMBL" id="EXX53610.1"/>
    </source>
</evidence>
<feature type="region of interest" description="Disordered" evidence="1">
    <location>
        <begin position="27"/>
        <end position="66"/>
    </location>
</feature>